<dbReference type="PROSITE" id="PS00041">
    <property type="entry name" value="HTH_ARAC_FAMILY_1"/>
    <property type="match status" value="1"/>
</dbReference>
<dbReference type="SUPFAM" id="SSF51215">
    <property type="entry name" value="Regulatory protein AraC"/>
    <property type="match status" value="1"/>
</dbReference>
<dbReference type="GO" id="GO:0003700">
    <property type="term" value="F:DNA-binding transcription factor activity"/>
    <property type="evidence" value="ECO:0007669"/>
    <property type="project" value="InterPro"/>
</dbReference>
<dbReference type="InterPro" id="IPR009057">
    <property type="entry name" value="Homeodomain-like_sf"/>
</dbReference>
<dbReference type="Pfam" id="PF02311">
    <property type="entry name" value="AraC_binding"/>
    <property type="match status" value="1"/>
</dbReference>
<keyword evidence="7" id="KW-1185">Reference proteome</keyword>
<dbReference type="InterPro" id="IPR018060">
    <property type="entry name" value="HTH_AraC"/>
</dbReference>
<dbReference type="SMART" id="SM00342">
    <property type="entry name" value="HTH_ARAC"/>
    <property type="match status" value="1"/>
</dbReference>
<evidence type="ECO:0000256" key="2">
    <source>
        <dbReference type="ARBA" id="ARBA00023125"/>
    </source>
</evidence>
<proteinExistence type="predicted"/>
<keyword evidence="3" id="KW-0010">Activator</keyword>
<gene>
    <name evidence="6" type="ORF">HDA39_008288</name>
</gene>
<dbReference type="PROSITE" id="PS01124">
    <property type="entry name" value="HTH_ARAC_FAMILY_2"/>
    <property type="match status" value="1"/>
</dbReference>
<comment type="caution">
    <text evidence="6">The sequence shown here is derived from an EMBL/GenBank/DDBJ whole genome shotgun (WGS) entry which is preliminary data.</text>
</comment>
<dbReference type="Pfam" id="PF12833">
    <property type="entry name" value="HTH_18"/>
    <property type="match status" value="1"/>
</dbReference>
<keyword evidence="2" id="KW-0238">DNA-binding</keyword>
<dbReference type="PANTHER" id="PTHR46796:SF7">
    <property type="entry name" value="ARAC FAMILY TRANSCRIPTIONAL REGULATOR"/>
    <property type="match status" value="1"/>
</dbReference>
<sequence>MTEPADYEHDLATQVLIELYSEIPPPSKLVTGHFHSGGDYRVVRPAGVGSWYLLYTAGGTGRYRIGADSLTLRVGDLVLVSPGTEHDYGTVGTYWETWWAHFQPRRDWHAWWSLPQAMPGLSYVRLTRPSETDRLVSAFARLHRDAQRAGLSPTGDTELHLLEQNLAVQLTMNGIEEVLLVAASSLRRETRSLDPRVQLVLDAVTSDPARAHTLNSLAGLAQVSVSRLAHLFKEQVGDSIMSVVVGLRLQRASELLGATDMSVGQVARAVGFESPHYFSRQFGRRFGASPSDYRRSVRNPGQC</sequence>
<evidence type="ECO:0000256" key="3">
    <source>
        <dbReference type="ARBA" id="ARBA00023159"/>
    </source>
</evidence>
<evidence type="ECO:0000259" key="5">
    <source>
        <dbReference type="PROSITE" id="PS01124"/>
    </source>
</evidence>
<keyword evidence="1" id="KW-0805">Transcription regulation</keyword>
<dbReference type="InterPro" id="IPR018062">
    <property type="entry name" value="HTH_AraC-typ_CS"/>
</dbReference>
<evidence type="ECO:0000256" key="1">
    <source>
        <dbReference type="ARBA" id="ARBA00023015"/>
    </source>
</evidence>
<dbReference type="RefSeq" id="WP_184805052.1">
    <property type="nucleotide sequence ID" value="NZ_JACHMY010000001.1"/>
</dbReference>
<dbReference type="PRINTS" id="PR00032">
    <property type="entry name" value="HTHARAC"/>
</dbReference>
<name>A0A7W9JGL9_9ACTN</name>
<evidence type="ECO:0000313" key="7">
    <source>
        <dbReference type="Proteomes" id="UP000549971"/>
    </source>
</evidence>
<dbReference type="InterPro" id="IPR003313">
    <property type="entry name" value="AraC-bd"/>
</dbReference>
<organism evidence="6 7">
    <name type="scientific">Kribbella italica</name>
    <dbReference type="NCBI Taxonomy" id="1540520"/>
    <lineage>
        <taxon>Bacteria</taxon>
        <taxon>Bacillati</taxon>
        <taxon>Actinomycetota</taxon>
        <taxon>Actinomycetes</taxon>
        <taxon>Propionibacteriales</taxon>
        <taxon>Kribbellaceae</taxon>
        <taxon>Kribbella</taxon>
    </lineage>
</organism>
<evidence type="ECO:0000256" key="4">
    <source>
        <dbReference type="ARBA" id="ARBA00023163"/>
    </source>
</evidence>
<dbReference type="GO" id="GO:0043565">
    <property type="term" value="F:sequence-specific DNA binding"/>
    <property type="evidence" value="ECO:0007669"/>
    <property type="project" value="InterPro"/>
</dbReference>
<dbReference type="EMBL" id="JACHMY010000001">
    <property type="protein sequence ID" value="MBB5841554.1"/>
    <property type="molecule type" value="Genomic_DNA"/>
</dbReference>
<accession>A0A7W9JGL9</accession>
<evidence type="ECO:0000313" key="6">
    <source>
        <dbReference type="EMBL" id="MBB5841554.1"/>
    </source>
</evidence>
<reference evidence="6 7" key="1">
    <citation type="submission" date="2020-08" db="EMBL/GenBank/DDBJ databases">
        <title>Sequencing the genomes of 1000 actinobacteria strains.</title>
        <authorList>
            <person name="Klenk H.-P."/>
        </authorList>
    </citation>
    <scope>NUCLEOTIDE SEQUENCE [LARGE SCALE GENOMIC DNA]</scope>
    <source>
        <strain evidence="6 7">DSM 28967</strain>
    </source>
</reference>
<dbReference type="InterPro" id="IPR020449">
    <property type="entry name" value="Tscrpt_reg_AraC-type_HTH"/>
</dbReference>
<dbReference type="PANTHER" id="PTHR46796">
    <property type="entry name" value="HTH-TYPE TRANSCRIPTIONAL ACTIVATOR RHAS-RELATED"/>
    <property type="match status" value="1"/>
</dbReference>
<dbReference type="Gene3D" id="2.60.120.280">
    <property type="entry name" value="Regulatory protein AraC"/>
    <property type="match status" value="1"/>
</dbReference>
<feature type="domain" description="HTH araC/xylS-type" evidence="5">
    <location>
        <begin position="198"/>
        <end position="296"/>
    </location>
</feature>
<dbReference type="Gene3D" id="1.10.10.60">
    <property type="entry name" value="Homeodomain-like"/>
    <property type="match status" value="2"/>
</dbReference>
<dbReference type="InterPro" id="IPR037923">
    <property type="entry name" value="HTH-like"/>
</dbReference>
<dbReference type="InterPro" id="IPR050204">
    <property type="entry name" value="AraC_XylS_family_regulators"/>
</dbReference>
<protein>
    <submittedName>
        <fullName evidence="6">AraC family transcriptional regulator of arabinose operon</fullName>
    </submittedName>
</protein>
<dbReference type="Proteomes" id="UP000549971">
    <property type="component" value="Unassembled WGS sequence"/>
</dbReference>
<dbReference type="AlphaFoldDB" id="A0A7W9JGL9"/>
<keyword evidence="4" id="KW-0804">Transcription</keyword>
<dbReference type="SUPFAM" id="SSF46689">
    <property type="entry name" value="Homeodomain-like"/>
    <property type="match status" value="1"/>
</dbReference>